<dbReference type="InterPro" id="IPR036291">
    <property type="entry name" value="NAD(P)-bd_dom_sf"/>
</dbReference>
<dbReference type="Pfam" id="PF00106">
    <property type="entry name" value="adh_short"/>
    <property type="match status" value="1"/>
</dbReference>
<dbReference type="PRINTS" id="PR00081">
    <property type="entry name" value="GDHRDH"/>
</dbReference>
<dbReference type="EMBL" id="JQ844166">
    <property type="protein sequence ID" value="AGS51612.1"/>
    <property type="molecule type" value="Genomic_DNA"/>
</dbReference>
<organism evidence="1">
    <name type="scientific">uncultured bacterium contig00017</name>
    <dbReference type="NCBI Taxonomy" id="1181508"/>
    <lineage>
        <taxon>Bacteria</taxon>
        <taxon>environmental samples</taxon>
    </lineage>
</organism>
<dbReference type="Gene3D" id="3.40.50.720">
    <property type="entry name" value="NAD(P)-binding Rossmann-like Domain"/>
    <property type="match status" value="1"/>
</dbReference>
<protein>
    <submittedName>
        <fullName evidence="1">C-signal protein</fullName>
    </submittedName>
</protein>
<name>A0A806JYL7_9BACT</name>
<sequence>MDKSVIVTGAGAGLGFSLVKQHIGRGDRVYAFERNISDELRNLARDHADLHVCQCDVASTASVTAAVTEVFAKEERLDFLYNNAGIFLKDSHCGLLETDIDADMAMMQVNAAGMLRVFKAAFPRLGAGSVVVAITSEAGSIGACWREGEYMYAMSKAAANMAAMTLQNELKAKGVRVICFHPGWLRSLMGGERAAASPTSVSPDESAADIVGYATQPETIPEGVYFMEHTGKALPW</sequence>
<evidence type="ECO:0000313" key="1">
    <source>
        <dbReference type="EMBL" id="AGS51612.1"/>
    </source>
</evidence>
<dbReference type="InterPro" id="IPR002347">
    <property type="entry name" value="SDR_fam"/>
</dbReference>
<dbReference type="PANTHER" id="PTHR45458:SF1">
    <property type="entry name" value="SHORT CHAIN DEHYDROGENASE"/>
    <property type="match status" value="1"/>
</dbReference>
<dbReference type="InterPro" id="IPR052184">
    <property type="entry name" value="SDR_enzymes"/>
</dbReference>
<proteinExistence type="predicted"/>
<dbReference type="AlphaFoldDB" id="A0A806JYL7"/>
<accession>A0A806JYL7</accession>
<dbReference type="SUPFAM" id="SSF51735">
    <property type="entry name" value="NAD(P)-binding Rossmann-fold domains"/>
    <property type="match status" value="1"/>
</dbReference>
<dbReference type="GO" id="GO:0016616">
    <property type="term" value="F:oxidoreductase activity, acting on the CH-OH group of donors, NAD or NADP as acceptor"/>
    <property type="evidence" value="ECO:0007669"/>
    <property type="project" value="TreeGrafter"/>
</dbReference>
<dbReference type="PANTHER" id="PTHR45458">
    <property type="entry name" value="SHORT-CHAIN DEHYDROGENASE/REDUCTASE SDR"/>
    <property type="match status" value="1"/>
</dbReference>
<reference evidence="1" key="1">
    <citation type="submission" date="2012-03" db="EMBL/GenBank/DDBJ databases">
        <title>Functional metagenomics reveals considerable lignocellulase gene clusters in the gut microbiome of a wood-feeding higher termite.</title>
        <authorList>
            <person name="Liu N."/>
        </authorList>
    </citation>
    <scope>NUCLEOTIDE SEQUENCE</scope>
</reference>